<dbReference type="Pfam" id="PF13920">
    <property type="entry name" value="zf-C3HC4_3"/>
    <property type="match status" value="1"/>
</dbReference>
<feature type="domain" description="RING-type" evidence="9">
    <location>
        <begin position="57"/>
        <end position="95"/>
    </location>
</feature>
<feature type="coiled-coil region" evidence="7">
    <location>
        <begin position="5"/>
        <end position="53"/>
    </location>
</feature>
<keyword evidence="4" id="KW-0833">Ubl conjugation pathway</keyword>
<dbReference type="InterPro" id="IPR017907">
    <property type="entry name" value="Znf_RING_CS"/>
</dbReference>
<dbReference type="PROSITE" id="PS50089">
    <property type="entry name" value="ZF_RING_2"/>
    <property type="match status" value="1"/>
</dbReference>
<keyword evidence="5" id="KW-0862">Zinc</keyword>
<dbReference type="PANTHER" id="PTHR15067">
    <property type="entry name" value="E3 UBIQUITIN-PROTEIN LIGASE RNF8"/>
    <property type="match status" value="1"/>
</dbReference>
<comment type="caution">
    <text evidence="10">The sequence shown here is derived from an EMBL/GenBank/DDBJ whole genome shotgun (WGS) entry which is preliminary data.</text>
</comment>
<dbReference type="InterPro" id="IPR013083">
    <property type="entry name" value="Znf_RING/FYVE/PHD"/>
</dbReference>
<dbReference type="SMART" id="SM00184">
    <property type="entry name" value="RING"/>
    <property type="match status" value="1"/>
</dbReference>
<dbReference type="FunFam" id="3.30.40.10:FF:000242">
    <property type="entry name" value="E3 ubiquitin-protein ligase RNF8"/>
    <property type="match status" value="1"/>
</dbReference>
<name>A0A8J6EF57_ELECQ</name>
<dbReference type="SUPFAM" id="SSF57850">
    <property type="entry name" value="RING/U-box"/>
    <property type="match status" value="1"/>
</dbReference>
<dbReference type="GO" id="GO:0070936">
    <property type="term" value="P:protein K48-linked ubiquitination"/>
    <property type="evidence" value="ECO:0007669"/>
    <property type="project" value="TreeGrafter"/>
</dbReference>
<reference evidence="10" key="1">
    <citation type="thesis" date="2020" institute="ProQuest LLC" country="789 East Eisenhower Parkway, Ann Arbor, MI, USA">
        <title>Comparative Genomics and Chromosome Evolution.</title>
        <authorList>
            <person name="Mudd A.B."/>
        </authorList>
    </citation>
    <scope>NUCLEOTIDE SEQUENCE</scope>
    <source>
        <strain evidence="10">HN-11 Male</strain>
        <tissue evidence="10">Kidney and liver</tissue>
    </source>
</reference>
<dbReference type="OrthoDB" id="5330228at2759"/>
<evidence type="ECO:0000256" key="8">
    <source>
        <dbReference type="SAM" id="MobiDB-lite"/>
    </source>
</evidence>
<evidence type="ECO:0000256" key="3">
    <source>
        <dbReference type="ARBA" id="ARBA00022771"/>
    </source>
</evidence>
<feature type="region of interest" description="Disordered" evidence="8">
    <location>
        <begin position="174"/>
        <end position="224"/>
    </location>
</feature>
<feature type="non-terminal residue" evidence="10">
    <location>
        <position position="230"/>
    </location>
</feature>
<evidence type="ECO:0000256" key="6">
    <source>
        <dbReference type="PROSITE-ProRule" id="PRU00175"/>
    </source>
</evidence>
<proteinExistence type="predicted"/>
<evidence type="ECO:0000256" key="2">
    <source>
        <dbReference type="ARBA" id="ARBA00022723"/>
    </source>
</evidence>
<dbReference type="GO" id="GO:0061630">
    <property type="term" value="F:ubiquitin protein ligase activity"/>
    <property type="evidence" value="ECO:0007669"/>
    <property type="project" value="TreeGrafter"/>
</dbReference>
<dbReference type="EMBL" id="WNTK01001142">
    <property type="protein sequence ID" value="KAG9467879.1"/>
    <property type="molecule type" value="Genomic_DNA"/>
</dbReference>
<dbReference type="Gene3D" id="1.20.5.170">
    <property type="match status" value="1"/>
</dbReference>
<evidence type="ECO:0000256" key="7">
    <source>
        <dbReference type="SAM" id="Coils"/>
    </source>
</evidence>
<keyword evidence="1" id="KW-0808">Transferase</keyword>
<dbReference type="GO" id="GO:0006302">
    <property type="term" value="P:double-strand break repair"/>
    <property type="evidence" value="ECO:0007669"/>
    <property type="project" value="TreeGrafter"/>
</dbReference>
<dbReference type="Proteomes" id="UP000770717">
    <property type="component" value="Unassembled WGS sequence"/>
</dbReference>
<dbReference type="Gene3D" id="3.30.40.10">
    <property type="entry name" value="Zinc/RING finger domain, C3HC4 (zinc finger)"/>
    <property type="match status" value="1"/>
</dbReference>
<accession>A0A8J6EF57</accession>
<evidence type="ECO:0000256" key="5">
    <source>
        <dbReference type="ARBA" id="ARBA00022833"/>
    </source>
</evidence>
<feature type="compositionally biased region" description="Acidic residues" evidence="8">
    <location>
        <begin position="203"/>
        <end position="224"/>
    </location>
</feature>
<dbReference type="GO" id="GO:0005634">
    <property type="term" value="C:nucleus"/>
    <property type="evidence" value="ECO:0007669"/>
    <property type="project" value="TreeGrafter"/>
</dbReference>
<feature type="compositionally biased region" description="Acidic residues" evidence="8">
    <location>
        <begin position="186"/>
        <end position="195"/>
    </location>
</feature>
<protein>
    <recommendedName>
        <fullName evidence="9">RING-type domain-containing protein</fullName>
    </recommendedName>
</protein>
<evidence type="ECO:0000256" key="4">
    <source>
        <dbReference type="ARBA" id="ARBA00022786"/>
    </source>
</evidence>
<dbReference type="AlphaFoldDB" id="A0A8J6EF57"/>
<keyword evidence="3 6" id="KW-0863">Zinc-finger</keyword>
<organism evidence="10 11">
    <name type="scientific">Eleutherodactylus coqui</name>
    <name type="common">Puerto Rican coqui</name>
    <dbReference type="NCBI Taxonomy" id="57060"/>
    <lineage>
        <taxon>Eukaryota</taxon>
        <taxon>Metazoa</taxon>
        <taxon>Chordata</taxon>
        <taxon>Craniata</taxon>
        <taxon>Vertebrata</taxon>
        <taxon>Euteleostomi</taxon>
        <taxon>Amphibia</taxon>
        <taxon>Batrachia</taxon>
        <taxon>Anura</taxon>
        <taxon>Neobatrachia</taxon>
        <taxon>Hyloidea</taxon>
        <taxon>Eleutherodactylidae</taxon>
        <taxon>Eleutherodactylinae</taxon>
        <taxon>Eleutherodactylus</taxon>
        <taxon>Eleutherodactylus</taxon>
    </lineage>
</organism>
<dbReference type="GO" id="GO:0000151">
    <property type="term" value="C:ubiquitin ligase complex"/>
    <property type="evidence" value="ECO:0007669"/>
    <property type="project" value="TreeGrafter"/>
</dbReference>
<dbReference type="GO" id="GO:0042393">
    <property type="term" value="F:histone binding"/>
    <property type="evidence" value="ECO:0007669"/>
    <property type="project" value="TreeGrafter"/>
</dbReference>
<evidence type="ECO:0000259" key="9">
    <source>
        <dbReference type="PROSITE" id="PS50089"/>
    </source>
</evidence>
<keyword evidence="2" id="KW-0479">Metal-binding</keyword>
<evidence type="ECO:0000313" key="11">
    <source>
        <dbReference type="Proteomes" id="UP000770717"/>
    </source>
</evidence>
<dbReference type="GO" id="GO:0005829">
    <property type="term" value="C:cytosol"/>
    <property type="evidence" value="ECO:0007669"/>
    <property type="project" value="TreeGrafter"/>
</dbReference>
<dbReference type="GO" id="GO:0035861">
    <property type="term" value="C:site of double-strand break"/>
    <property type="evidence" value="ECO:0007669"/>
    <property type="project" value="TreeGrafter"/>
</dbReference>
<dbReference type="CDD" id="cd16535">
    <property type="entry name" value="RING-HC_RNF8"/>
    <property type="match status" value="1"/>
</dbReference>
<dbReference type="FunFam" id="1.20.5.170:FF:000050">
    <property type="entry name" value="E3 ubiquitin-protein ligase RNF8"/>
    <property type="match status" value="1"/>
</dbReference>
<sequence>HSLLMEDLNRSHQDFKQIIEAKDKELQETKEEKEKMEAQKEEVLNHMNDVLDNELQCSICAEHFIEAVTLNCAHSFCSFCIESWRKRKEECPICRQEITSQTRSLVLDNCIDRMVDKLSLEMKDRRLALILERKELAAEPDLIPEHSDSEFSPFDISTFSSEDIDDPFEVEEGLLSGSDDIPLFSSDEEFDSDDQGDLRSVDEDFPLSDDQGDPFSDDDNEDYDNLLLFM</sequence>
<dbReference type="PANTHER" id="PTHR15067:SF4">
    <property type="entry name" value="E3 UBIQUITIN-PROTEIN LIGASE RNF8"/>
    <property type="match status" value="1"/>
</dbReference>
<gene>
    <name evidence="10" type="ORF">GDO78_014113</name>
</gene>
<evidence type="ECO:0000256" key="1">
    <source>
        <dbReference type="ARBA" id="ARBA00022679"/>
    </source>
</evidence>
<evidence type="ECO:0000313" key="10">
    <source>
        <dbReference type="EMBL" id="KAG9467879.1"/>
    </source>
</evidence>
<dbReference type="GO" id="GO:0008270">
    <property type="term" value="F:zinc ion binding"/>
    <property type="evidence" value="ECO:0007669"/>
    <property type="project" value="UniProtKB-KW"/>
</dbReference>
<dbReference type="PROSITE" id="PS00518">
    <property type="entry name" value="ZF_RING_1"/>
    <property type="match status" value="1"/>
</dbReference>
<keyword evidence="11" id="KW-1185">Reference proteome</keyword>
<dbReference type="InterPro" id="IPR001841">
    <property type="entry name" value="Znf_RING"/>
</dbReference>
<dbReference type="GO" id="GO:0006511">
    <property type="term" value="P:ubiquitin-dependent protein catabolic process"/>
    <property type="evidence" value="ECO:0007669"/>
    <property type="project" value="TreeGrafter"/>
</dbReference>
<keyword evidence="7" id="KW-0175">Coiled coil</keyword>